<sequence>MNSIYDSHSNALLINRINTLQPDSQPLWGKMSVGQMLTHCKLASDVAFGKMDIKVTIIMKLLGKLLKKKVFYGGDMGKNSPTAKEFVITDTIEFEKAKTELITNIQKFAQEGHAAISLMEHPFWGKMSYEDWDALMWKHLDHHLKQFGV</sequence>
<dbReference type="Gene3D" id="1.20.120.450">
    <property type="entry name" value="dinb family like domain"/>
    <property type="match status" value="1"/>
</dbReference>
<evidence type="ECO:0000313" key="2">
    <source>
        <dbReference type="Proteomes" id="UP000248840"/>
    </source>
</evidence>
<dbReference type="RefSeq" id="WP_112111950.1">
    <property type="nucleotide sequence ID" value="NZ_QLSZ01000001.1"/>
</dbReference>
<reference evidence="1 2" key="1">
    <citation type="submission" date="2018-06" db="EMBL/GenBank/DDBJ databases">
        <title>Genomic Encyclopedia of Archaeal and Bacterial Type Strains, Phase II (KMG-II): from individual species to whole genera.</title>
        <authorList>
            <person name="Goeker M."/>
        </authorList>
    </citation>
    <scope>NUCLEOTIDE SEQUENCE [LARGE SCALE GENOMIC DNA]</scope>
    <source>
        <strain evidence="1 2">DSM 25663</strain>
    </source>
</reference>
<name>A0A328YTQ7_9FLAO</name>
<dbReference type="InterPro" id="IPR011463">
    <property type="entry name" value="DUF1569"/>
</dbReference>
<dbReference type="Pfam" id="PF07606">
    <property type="entry name" value="DUF1569"/>
    <property type="match status" value="1"/>
</dbReference>
<keyword evidence="2" id="KW-1185">Reference proteome</keyword>
<proteinExistence type="predicted"/>
<dbReference type="OrthoDB" id="2599194at2"/>
<protein>
    <submittedName>
        <fullName evidence="1">Uncharacterized protein DUF1569</fullName>
    </submittedName>
</protein>
<comment type="caution">
    <text evidence="1">The sequence shown here is derived from an EMBL/GenBank/DDBJ whole genome shotgun (WGS) entry which is preliminary data.</text>
</comment>
<dbReference type="Proteomes" id="UP000248840">
    <property type="component" value="Unassembled WGS sequence"/>
</dbReference>
<gene>
    <name evidence="1" type="ORF">CLV55_101282</name>
</gene>
<dbReference type="AlphaFoldDB" id="A0A328YTQ7"/>
<dbReference type="EMBL" id="QLSZ01000001">
    <property type="protein sequence ID" value="RAR75582.1"/>
    <property type="molecule type" value="Genomic_DNA"/>
</dbReference>
<organism evidence="1 2">
    <name type="scientific">Flavobacterium aciduliphilum</name>
    <dbReference type="NCBI Taxonomy" id="1101402"/>
    <lineage>
        <taxon>Bacteria</taxon>
        <taxon>Pseudomonadati</taxon>
        <taxon>Bacteroidota</taxon>
        <taxon>Flavobacteriia</taxon>
        <taxon>Flavobacteriales</taxon>
        <taxon>Flavobacteriaceae</taxon>
        <taxon>Flavobacterium</taxon>
    </lineage>
</organism>
<dbReference type="InterPro" id="IPR034660">
    <property type="entry name" value="DinB/YfiT-like"/>
</dbReference>
<evidence type="ECO:0000313" key="1">
    <source>
        <dbReference type="EMBL" id="RAR75582.1"/>
    </source>
</evidence>
<accession>A0A328YTQ7</accession>